<evidence type="ECO:0000259" key="14">
    <source>
        <dbReference type="Pfam" id="PF00593"/>
    </source>
</evidence>
<evidence type="ECO:0000256" key="7">
    <source>
        <dbReference type="ARBA" id="ARBA00023136"/>
    </source>
</evidence>
<dbReference type="SUPFAM" id="SSF56935">
    <property type="entry name" value="Porins"/>
    <property type="match status" value="1"/>
</dbReference>
<evidence type="ECO:0000256" key="1">
    <source>
        <dbReference type="ARBA" id="ARBA00004571"/>
    </source>
</evidence>
<dbReference type="Gene3D" id="2.40.170.20">
    <property type="entry name" value="TonB-dependent receptor, beta-barrel domain"/>
    <property type="match status" value="1"/>
</dbReference>
<feature type="region of interest" description="Disordered" evidence="12">
    <location>
        <begin position="23"/>
        <end position="47"/>
    </location>
</feature>
<evidence type="ECO:0000313" key="16">
    <source>
        <dbReference type="EMBL" id="RFU18392.1"/>
    </source>
</evidence>
<dbReference type="GO" id="GO:0015344">
    <property type="term" value="F:siderophore uptake transmembrane transporter activity"/>
    <property type="evidence" value="ECO:0007669"/>
    <property type="project" value="TreeGrafter"/>
</dbReference>
<dbReference type="EMBL" id="QVQT01000001">
    <property type="protein sequence ID" value="RFU18392.1"/>
    <property type="molecule type" value="Genomic_DNA"/>
</dbReference>
<organism evidence="16 17">
    <name type="scientific">Paracidobacterium acidisoli</name>
    <dbReference type="NCBI Taxonomy" id="2303751"/>
    <lineage>
        <taxon>Bacteria</taxon>
        <taxon>Pseudomonadati</taxon>
        <taxon>Acidobacteriota</taxon>
        <taxon>Terriglobia</taxon>
        <taxon>Terriglobales</taxon>
        <taxon>Acidobacteriaceae</taxon>
        <taxon>Paracidobacterium</taxon>
    </lineage>
</organism>
<evidence type="ECO:0000313" key="17">
    <source>
        <dbReference type="Proteomes" id="UP000264702"/>
    </source>
</evidence>
<evidence type="ECO:0000256" key="6">
    <source>
        <dbReference type="ARBA" id="ARBA00023077"/>
    </source>
</evidence>
<dbReference type="RefSeq" id="WP_117297686.1">
    <property type="nucleotide sequence ID" value="NZ_QVQT02000001.1"/>
</dbReference>
<proteinExistence type="inferred from homology"/>
<keyword evidence="8 16" id="KW-0675">Receptor</keyword>
<gene>
    <name evidence="16" type="ORF">D0Y96_02160</name>
</gene>
<dbReference type="InterPro" id="IPR037066">
    <property type="entry name" value="Plug_dom_sf"/>
</dbReference>
<dbReference type="InterPro" id="IPR000531">
    <property type="entry name" value="Beta-barrel_TonB"/>
</dbReference>
<protein>
    <submittedName>
        <fullName evidence="16">TonB-dependent receptor</fullName>
    </submittedName>
</protein>
<comment type="similarity">
    <text evidence="10 11">Belongs to the TonB-dependent receptor family.</text>
</comment>
<feature type="chain" id="PRO_5016723411" evidence="13">
    <location>
        <begin position="20"/>
        <end position="607"/>
    </location>
</feature>
<dbReference type="Gene3D" id="2.170.130.10">
    <property type="entry name" value="TonB-dependent receptor, plug domain"/>
    <property type="match status" value="1"/>
</dbReference>
<evidence type="ECO:0000256" key="5">
    <source>
        <dbReference type="ARBA" id="ARBA00022729"/>
    </source>
</evidence>
<evidence type="ECO:0000256" key="10">
    <source>
        <dbReference type="PROSITE-ProRule" id="PRU01360"/>
    </source>
</evidence>
<dbReference type="PANTHER" id="PTHR30069:SF29">
    <property type="entry name" value="HEMOGLOBIN AND HEMOGLOBIN-HAPTOGLOBIN-BINDING PROTEIN 1-RELATED"/>
    <property type="match status" value="1"/>
</dbReference>
<keyword evidence="7 10" id="KW-0472">Membrane</keyword>
<dbReference type="GO" id="GO:0044718">
    <property type="term" value="P:siderophore transmembrane transport"/>
    <property type="evidence" value="ECO:0007669"/>
    <property type="project" value="TreeGrafter"/>
</dbReference>
<dbReference type="InterPro" id="IPR012910">
    <property type="entry name" value="Plug_dom"/>
</dbReference>
<dbReference type="InterPro" id="IPR039426">
    <property type="entry name" value="TonB-dep_rcpt-like"/>
</dbReference>
<keyword evidence="5 13" id="KW-0732">Signal</keyword>
<reference evidence="16 17" key="1">
    <citation type="submission" date="2018-08" db="EMBL/GenBank/DDBJ databases">
        <title>Acidipila sp. 4G-K13, an acidobacterium isolated from forest soil.</title>
        <authorList>
            <person name="Gao Z.-H."/>
            <person name="Qiu L.-H."/>
        </authorList>
    </citation>
    <scope>NUCLEOTIDE SEQUENCE [LARGE SCALE GENOMIC DNA]</scope>
    <source>
        <strain evidence="16 17">4G-K13</strain>
    </source>
</reference>
<dbReference type="PROSITE" id="PS52016">
    <property type="entry name" value="TONB_DEPENDENT_REC_3"/>
    <property type="match status" value="1"/>
</dbReference>
<evidence type="ECO:0000256" key="13">
    <source>
        <dbReference type="SAM" id="SignalP"/>
    </source>
</evidence>
<keyword evidence="4 10" id="KW-0812">Transmembrane</keyword>
<name>A0A372ITY0_9BACT</name>
<comment type="subcellular location">
    <subcellularLocation>
        <location evidence="1 10">Cell outer membrane</location>
        <topology evidence="1 10">Multi-pass membrane protein</topology>
    </subcellularLocation>
</comment>
<dbReference type="AlphaFoldDB" id="A0A372ITY0"/>
<keyword evidence="2 10" id="KW-0813">Transport</keyword>
<dbReference type="Pfam" id="PF07715">
    <property type="entry name" value="Plug"/>
    <property type="match status" value="1"/>
</dbReference>
<dbReference type="InterPro" id="IPR036942">
    <property type="entry name" value="Beta-barrel_TonB_sf"/>
</dbReference>
<keyword evidence="6 11" id="KW-0798">TonB box</keyword>
<evidence type="ECO:0000256" key="9">
    <source>
        <dbReference type="ARBA" id="ARBA00023237"/>
    </source>
</evidence>
<accession>A0A372ITY0</accession>
<dbReference type="Proteomes" id="UP000264702">
    <property type="component" value="Unassembled WGS sequence"/>
</dbReference>
<keyword evidence="17" id="KW-1185">Reference proteome</keyword>
<evidence type="ECO:0000256" key="2">
    <source>
        <dbReference type="ARBA" id="ARBA00022448"/>
    </source>
</evidence>
<feature type="compositionally biased region" description="Low complexity" evidence="12">
    <location>
        <begin position="23"/>
        <end position="39"/>
    </location>
</feature>
<comment type="caution">
    <text evidence="16">The sequence shown here is derived from an EMBL/GenBank/DDBJ whole genome shotgun (WGS) entry which is preliminary data.</text>
</comment>
<dbReference type="PANTHER" id="PTHR30069">
    <property type="entry name" value="TONB-DEPENDENT OUTER MEMBRANE RECEPTOR"/>
    <property type="match status" value="1"/>
</dbReference>
<evidence type="ECO:0000256" key="3">
    <source>
        <dbReference type="ARBA" id="ARBA00022452"/>
    </source>
</evidence>
<evidence type="ECO:0000256" key="12">
    <source>
        <dbReference type="SAM" id="MobiDB-lite"/>
    </source>
</evidence>
<dbReference type="GO" id="GO:0009279">
    <property type="term" value="C:cell outer membrane"/>
    <property type="evidence" value="ECO:0007669"/>
    <property type="project" value="UniProtKB-SubCell"/>
</dbReference>
<evidence type="ECO:0000256" key="8">
    <source>
        <dbReference type="ARBA" id="ARBA00023170"/>
    </source>
</evidence>
<evidence type="ECO:0000259" key="15">
    <source>
        <dbReference type="Pfam" id="PF07715"/>
    </source>
</evidence>
<evidence type="ECO:0000256" key="4">
    <source>
        <dbReference type="ARBA" id="ARBA00022692"/>
    </source>
</evidence>
<feature type="signal peptide" evidence="13">
    <location>
        <begin position="1"/>
        <end position="19"/>
    </location>
</feature>
<keyword evidence="3 10" id="KW-1134">Transmembrane beta strand</keyword>
<keyword evidence="9 10" id="KW-0998">Cell outer membrane</keyword>
<dbReference type="OrthoDB" id="337377at2"/>
<sequence length="607" mass="66572">MRSIVFPLCWSLFVLSAAAQQSSSSSPSLPTVESTTTVLGSPEPVTQGESPRVVVVMDTQQHRLAFQDIEDYLRTDSSVDIQQRSPGGVQSDISIRGSSFEQTLVLVNGLRINDAETSHFNLDLPVPLPAISAIDVLHGAGSALYGSDALGGVVDFVTAAPEATSLRLTAGAGSFGENQQSFLASWLGHHASEVLAGSRDFSTGFIADRDYRTASGSSETRLDSRLGKTDILLAGDDRPYGAAQFYGNYNSWERTKAWFASLSQQLGDETQAAVAYRRHSDIFVLFRDDPSYYKNQHIDESWEGAIRRRQSLFHDTTLYYGLEADTDQIRSTSLGEHGRNRGAGYADVDVRVAQRGTISAGLREEVLSGGGGRSVLNPSLAGSLWVHPRVKLRGSIGYGFRLPTYVDLYYSDPSTIGNPNLKPESAWSYDGGIDWYPSDHAAASLTVFYSRQHNAIDYVKAAPSDPWQASNLVGLRFTGVEGSLFWRLTANQQVKLAWTWISGAQDALHGLISEYVFNYPVNNATFEWTSHLKPGLLVRSRTGITERYQQDPCPVWDLSVAREAGRIHPFLQMMNLSNTGYQEIAGVPMPGRSFTGGIELDLSRRSK</sequence>
<dbReference type="Pfam" id="PF00593">
    <property type="entry name" value="TonB_dep_Rec_b-barrel"/>
    <property type="match status" value="1"/>
</dbReference>
<feature type="domain" description="TonB-dependent receptor-like beta-barrel" evidence="14">
    <location>
        <begin position="217"/>
        <end position="529"/>
    </location>
</feature>
<evidence type="ECO:0000256" key="11">
    <source>
        <dbReference type="RuleBase" id="RU003357"/>
    </source>
</evidence>
<feature type="domain" description="TonB-dependent receptor plug" evidence="15">
    <location>
        <begin position="50"/>
        <end position="153"/>
    </location>
</feature>